<keyword evidence="2" id="KW-1185">Reference proteome</keyword>
<organism evidence="1 2">
    <name type="scientific">Bradyrhizobium algeriense</name>
    <dbReference type="NCBI Taxonomy" id="634784"/>
    <lineage>
        <taxon>Bacteria</taxon>
        <taxon>Pseudomonadati</taxon>
        <taxon>Pseudomonadota</taxon>
        <taxon>Alphaproteobacteria</taxon>
        <taxon>Hyphomicrobiales</taxon>
        <taxon>Nitrobacteraceae</taxon>
        <taxon>Bradyrhizobium</taxon>
    </lineage>
</organism>
<sequence length="53" mass="5418">MADLAVGPQVVGANQIARVDLTAVDKLVDLVRVDSSATISSSSFAGFKTIEGP</sequence>
<dbReference type="EMBL" id="JAZHRV010000001">
    <property type="protein sequence ID" value="MEH2553660.1"/>
    <property type="molecule type" value="Genomic_DNA"/>
</dbReference>
<proteinExistence type="predicted"/>
<name>A0ABU8B553_9BRAD</name>
<gene>
    <name evidence="1" type="ORF">V1286_001189</name>
</gene>
<comment type="caution">
    <text evidence="1">The sequence shown here is derived from an EMBL/GenBank/DDBJ whole genome shotgun (WGS) entry which is preliminary data.</text>
</comment>
<protein>
    <submittedName>
        <fullName evidence="1">Uncharacterized protein</fullName>
    </submittedName>
</protein>
<accession>A0ABU8B553</accession>
<evidence type="ECO:0000313" key="2">
    <source>
        <dbReference type="Proteomes" id="UP001364224"/>
    </source>
</evidence>
<dbReference type="Proteomes" id="UP001364224">
    <property type="component" value="Unassembled WGS sequence"/>
</dbReference>
<evidence type="ECO:0000313" key="1">
    <source>
        <dbReference type="EMBL" id="MEH2553660.1"/>
    </source>
</evidence>
<reference evidence="1 2" key="1">
    <citation type="submission" date="2024-02" db="EMBL/GenBank/DDBJ databases">
        <title>Adaptive strategies in a cosmopolitan and abundant soil bacterium.</title>
        <authorList>
            <person name="Carini P."/>
        </authorList>
    </citation>
    <scope>NUCLEOTIDE SEQUENCE [LARGE SCALE GENOMIC DNA]</scope>
    <source>
        <strain evidence="1 2">AZCC 1608</strain>
    </source>
</reference>